<dbReference type="eggNOG" id="COG0167">
    <property type="taxonomic scope" value="Bacteria"/>
</dbReference>
<dbReference type="Proteomes" id="UP000008229">
    <property type="component" value="Chromosome"/>
</dbReference>
<dbReference type="NCBIfam" id="NF005574">
    <property type="entry name" value="PRK07259.1"/>
    <property type="match status" value="1"/>
</dbReference>
<feature type="binding site" evidence="9">
    <location>
        <position position="23"/>
    </location>
    <ligand>
        <name>FMN</name>
        <dbReference type="ChEBI" id="CHEBI:58210"/>
    </ligand>
</feature>
<protein>
    <recommendedName>
        <fullName evidence="9">Dihydroorotate dehydrogenase</fullName>
        <shortName evidence="9">DHOD</shortName>
        <shortName evidence="9">DHODase</shortName>
        <shortName evidence="9">DHOdehase</shortName>
        <ecNumber evidence="9">1.3.-.-</ecNumber>
    </recommendedName>
</protein>
<keyword evidence="7 9" id="KW-0665">Pyrimidine biosynthesis</keyword>
<dbReference type="PROSITE" id="PS00911">
    <property type="entry name" value="DHODEHASE_1"/>
    <property type="match status" value="1"/>
</dbReference>
<comment type="pathway">
    <text evidence="2 9">Pyrimidine metabolism; UMP biosynthesis via de novo pathway.</text>
</comment>
<sequence>MSAPSLPTSFCGIELAHPIVNGSGTFDAIAAQRAFGDALVEQFPFAAFVSKTVTVAPREGNPPPRLWELPAGLINSIGLPNKGLAGYLTHDLPELARLPVPLIVNVMGFTREEVAQLVTAFAERDEVAALELNVSCPNVETGTIMGSDPTETARLVERVRPLTQKPIVVKLTPNASDPGAVAEAAEAAGADGLSLINTIRGMALDPRTREPWLGAGTGGVSGATVRAVALAQVSDVAQRVSIPLIAMGGVQRGRDADDLLRAGATLVAVGTESFRDPAAGRRVAHELERLRRERTSSGAPTRA</sequence>
<proteinExistence type="inferred from homology"/>
<dbReference type="STRING" id="469383.Cwoe_3206"/>
<keyword evidence="6 9" id="KW-0288">FMN</keyword>
<dbReference type="PANTHER" id="PTHR48109:SF1">
    <property type="entry name" value="DIHYDROOROTATE DEHYDROGENASE (FUMARATE)"/>
    <property type="match status" value="1"/>
</dbReference>
<gene>
    <name evidence="9" type="primary">pyrD</name>
    <name evidence="11" type="ordered locus">Cwoe_3206</name>
</gene>
<feature type="binding site" evidence="9">
    <location>
        <position position="170"/>
    </location>
    <ligand>
        <name>FMN</name>
        <dbReference type="ChEBI" id="CHEBI:58210"/>
    </ligand>
</feature>
<evidence type="ECO:0000256" key="8">
    <source>
        <dbReference type="ARBA" id="ARBA00023002"/>
    </source>
</evidence>
<dbReference type="PANTHER" id="PTHR48109">
    <property type="entry name" value="DIHYDROOROTATE DEHYDROGENASE (QUINONE), MITOCHONDRIAL-RELATED"/>
    <property type="match status" value="1"/>
</dbReference>
<dbReference type="InterPro" id="IPR024920">
    <property type="entry name" value="Dihydroorotate_DH_1"/>
</dbReference>
<dbReference type="EC" id="1.3.-.-" evidence="9"/>
<dbReference type="PIRSF" id="PIRSF000164">
    <property type="entry name" value="DHO_oxidase"/>
    <property type="match status" value="1"/>
</dbReference>
<accession>D3FE09</accession>
<comment type="function">
    <text evidence="9">Catalyzes the conversion of dihydroorotate to orotate.</text>
</comment>
<dbReference type="Pfam" id="PF01180">
    <property type="entry name" value="DHO_dh"/>
    <property type="match status" value="1"/>
</dbReference>
<evidence type="ECO:0000256" key="6">
    <source>
        <dbReference type="ARBA" id="ARBA00022643"/>
    </source>
</evidence>
<dbReference type="OrthoDB" id="9794954at2"/>
<keyword evidence="12" id="KW-1185">Reference proteome</keyword>
<evidence type="ECO:0000256" key="7">
    <source>
        <dbReference type="ARBA" id="ARBA00022975"/>
    </source>
</evidence>
<dbReference type="GO" id="GO:0044205">
    <property type="term" value="P:'de novo' UMP biosynthetic process"/>
    <property type="evidence" value="ECO:0007669"/>
    <property type="project" value="UniProtKB-UniRule"/>
</dbReference>
<evidence type="ECO:0000313" key="12">
    <source>
        <dbReference type="Proteomes" id="UP000008229"/>
    </source>
</evidence>
<dbReference type="GO" id="GO:0005737">
    <property type="term" value="C:cytoplasm"/>
    <property type="evidence" value="ECO:0007669"/>
    <property type="project" value="UniProtKB-SubCell"/>
</dbReference>
<comment type="similarity">
    <text evidence="3 9">Belongs to the dihydroorotate dehydrogenase family. Type 1 subfamily.</text>
</comment>
<dbReference type="InterPro" id="IPR005720">
    <property type="entry name" value="Dihydroorotate_DH_cat"/>
</dbReference>
<feature type="binding site" evidence="9">
    <location>
        <begin position="248"/>
        <end position="249"/>
    </location>
    <ligand>
        <name>FMN</name>
        <dbReference type="ChEBI" id="CHEBI:58210"/>
    </ligand>
</feature>
<evidence type="ECO:0000256" key="4">
    <source>
        <dbReference type="ARBA" id="ARBA00022490"/>
    </source>
</evidence>
<organism evidence="11 12">
    <name type="scientific">Conexibacter woesei (strain DSM 14684 / CCUG 47730 / CIP 108061 / JCM 11494 / NBRC 100937 / ID131577)</name>
    <dbReference type="NCBI Taxonomy" id="469383"/>
    <lineage>
        <taxon>Bacteria</taxon>
        <taxon>Bacillati</taxon>
        <taxon>Actinomycetota</taxon>
        <taxon>Thermoleophilia</taxon>
        <taxon>Solirubrobacterales</taxon>
        <taxon>Conexibacteraceae</taxon>
        <taxon>Conexibacter</taxon>
    </lineage>
</organism>
<dbReference type="Gene3D" id="3.20.20.70">
    <property type="entry name" value="Aldolase class I"/>
    <property type="match status" value="1"/>
</dbReference>
<dbReference type="EMBL" id="CP001854">
    <property type="protein sequence ID" value="ADB51625.1"/>
    <property type="molecule type" value="Genomic_DNA"/>
</dbReference>
<comment type="catalytic activity">
    <reaction evidence="9">
        <text>(S)-dihydroorotate + A = orotate + AH2</text>
        <dbReference type="Rhea" id="RHEA:18073"/>
        <dbReference type="ChEBI" id="CHEBI:13193"/>
        <dbReference type="ChEBI" id="CHEBI:17499"/>
        <dbReference type="ChEBI" id="CHEBI:30839"/>
        <dbReference type="ChEBI" id="CHEBI:30864"/>
    </reaction>
</comment>
<dbReference type="KEGG" id="cwo:Cwoe_3206"/>
<reference evidence="12" key="2">
    <citation type="submission" date="2010-01" db="EMBL/GenBank/DDBJ databases">
        <title>The complete genome of Conexibacter woesei DSM 14684.</title>
        <authorList>
            <consortium name="US DOE Joint Genome Institute (JGI-PGF)"/>
            <person name="Lucas S."/>
            <person name="Copeland A."/>
            <person name="Lapidus A."/>
            <person name="Glavina del Rio T."/>
            <person name="Dalin E."/>
            <person name="Tice H."/>
            <person name="Bruce D."/>
            <person name="Goodwin L."/>
            <person name="Pitluck S."/>
            <person name="Kyrpides N."/>
            <person name="Mavromatis K."/>
            <person name="Ivanova N."/>
            <person name="Mikhailova N."/>
            <person name="Chertkov O."/>
            <person name="Brettin T."/>
            <person name="Detter J.C."/>
            <person name="Han C."/>
            <person name="Larimer F."/>
            <person name="Land M."/>
            <person name="Hauser L."/>
            <person name="Markowitz V."/>
            <person name="Cheng J.-F."/>
            <person name="Hugenholtz P."/>
            <person name="Woyke T."/>
            <person name="Wu D."/>
            <person name="Pukall R."/>
            <person name="Steenblock K."/>
            <person name="Schneider S."/>
            <person name="Klenk H.-P."/>
            <person name="Eisen J.A."/>
        </authorList>
    </citation>
    <scope>NUCLEOTIDE SEQUENCE [LARGE SCALE GENOMIC DNA]</scope>
    <source>
        <strain evidence="12">DSM 14684 / CIP 108061 / JCM 11494 / NBRC 100937 / ID131577</strain>
    </source>
</reference>
<evidence type="ECO:0000256" key="5">
    <source>
        <dbReference type="ARBA" id="ARBA00022630"/>
    </source>
</evidence>
<evidence type="ECO:0000256" key="2">
    <source>
        <dbReference type="ARBA" id="ARBA00004725"/>
    </source>
</evidence>
<evidence type="ECO:0000259" key="10">
    <source>
        <dbReference type="Pfam" id="PF01180"/>
    </source>
</evidence>
<reference evidence="11 12" key="1">
    <citation type="journal article" date="2010" name="Stand. Genomic Sci.">
        <title>Complete genome sequence of Conexibacter woesei type strain (ID131577).</title>
        <authorList>
            <person name="Pukall R."/>
            <person name="Lapidus A."/>
            <person name="Glavina Del Rio T."/>
            <person name="Copeland A."/>
            <person name="Tice H."/>
            <person name="Cheng J.-F."/>
            <person name="Lucas S."/>
            <person name="Chen F."/>
            <person name="Nolan M."/>
            <person name="Bruce D."/>
            <person name="Goodwin L."/>
            <person name="Pitluck S."/>
            <person name="Mavromatis K."/>
            <person name="Ivanova N."/>
            <person name="Ovchinnikova G."/>
            <person name="Pati A."/>
            <person name="Chen A."/>
            <person name="Palaniappan K."/>
            <person name="Land M."/>
            <person name="Hauser L."/>
            <person name="Chang Y.-J."/>
            <person name="Jeffries C.D."/>
            <person name="Chain P."/>
            <person name="Meincke L."/>
            <person name="Sims D."/>
            <person name="Brettin T."/>
            <person name="Detter J.C."/>
            <person name="Rohde M."/>
            <person name="Goeker M."/>
            <person name="Bristow J."/>
            <person name="Eisen J.A."/>
            <person name="Markowitz V."/>
            <person name="Kyrpides N.C."/>
            <person name="Klenk H.-P."/>
            <person name="Hugenholtz P."/>
        </authorList>
    </citation>
    <scope>NUCLEOTIDE SEQUENCE [LARGE SCALE GENOMIC DNA]</scope>
    <source>
        <strain evidence="12">DSM 14684 / CIP 108061 / JCM 11494 / NBRC 100937 / ID131577</strain>
    </source>
</reference>
<evidence type="ECO:0000313" key="11">
    <source>
        <dbReference type="EMBL" id="ADB51625.1"/>
    </source>
</evidence>
<feature type="binding site" evidence="9">
    <location>
        <position position="133"/>
    </location>
    <ligand>
        <name>substrate</name>
    </ligand>
</feature>
<feature type="binding site" evidence="9">
    <location>
        <position position="105"/>
    </location>
    <ligand>
        <name>FMN</name>
        <dbReference type="ChEBI" id="CHEBI:58210"/>
    </ligand>
</feature>
<feature type="binding site" evidence="9">
    <location>
        <position position="222"/>
    </location>
    <ligand>
        <name>FMN</name>
        <dbReference type="ChEBI" id="CHEBI:58210"/>
    </ligand>
</feature>
<dbReference type="RefSeq" id="WP_012934676.1">
    <property type="nucleotide sequence ID" value="NC_013739.1"/>
</dbReference>
<evidence type="ECO:0000256" key="9">
    <source>
        <dbReference type="HAMAP-Rule" id="MF_00224"/>
    </source>
</evidence>
<comment type="subcellular location">
    <subcellularLocation>
        <location evidence="1 9">Cytoplasm</location>
    </subcellularLocation>
</comment>
<dbReference type="HOGENOM" id="CLU_042042_0_0_11"/>
<feature type="binding site" evidence="9">
    <location>
        <begin position="197"/>
        <end position="198"/>
    </location>
    <ligand>
        <name>substrate</name>
    </ligand>
</feature>
<keyword evidence="8 9" id="KW-0560">Oxidoreductase</keyword>
<evidence type="ECO:0000256" key="3">
    <source>
        <dbReference type="ARBA" id="ARBA00008008"/>
    </source>
</evidence>
<feature type="domain" description="Dihydroorotate dehydrogenase catalytic" evidence="10">
    <location>
        <begin position="6"/>
        <end position="289"/>
    </location>
</feature>
<dbReference type="InterPro" id="IPR001295">
    <property type="entry name" value="Dihydroorotate_DH_CS"/>
</dbReference>
<feature type="binding site" evidence="9">
    <location>
        <position position="196"/>
    </location>
    <ligand>
        <name>FMN</name>
        <dbReference type="ChEBI" id="CHEBI:58210"/>
    </ligand>
</feature>
<dbReference type="AlphaFoldDB" id="D3FE09"/>
<dbReference type="SUPFAM" id="SSF51395">
    <property type="entry name" value="FMN-linked oxidoreductases"/>
    <property type="match status" value="1"/>
</dbReference>
<name>D3FE09_CONWI</name>
<comment type="cofactor">
    <cofactor evidence="9">
        <name>FMN</name>
        <dbReference type="ChEBI" id="CHEBI:58210"/>
    </cofactor>
    <text evidence="9">Binds 1 FMN per subunit.</text>
</comment>
<dbReference type="InterPro" id="IPR012135">
    <property type="entry name" value="Dihydroorotate_DH_1_2"/>
</dbReference>
<feature type="binding site" evidence="9">
    <location>
        <begin position="75"/>
        <end position="79"/>
    </location>
    <ligand>
        <name>substrate</name>
    </ligand>
</feature>
<evidence type="ECO:0000256" key="1">
    <source>
        <dbReference type="ARBA" id="ARBA00004496"/>
    </source>
</evidence>
<keyword evidence="4 9" id="KW-0963">Cytoplasm</keyword>
<dbReference type="UniPathway" id="UPA00070"/>
<dbReference type="HAMAP" id="MF_00224">
    <property type="entry name" value="DHO_dh_type1"/>
    <property type="match status" value="1"/>
</dbReference>
<feature type="binding site" evidence="9">
    <location>
        <begin position="51"/>
        <end position="52"/>
    </location>
    <ligand>
        <name>FMN</name>
        <dbReference type="ChEBI" id="CHEBI:58210"/>
    </ligand>
</feature>
<feature type="active site" description="Nucleophile" evidence="9">
    <location>
        <position position="136"/>
    </location>
</feature>
<keyword evidence="5 9" id="KW-0285">Flavoprotein</keyword>
<dbReference type="GO" id="GO:0006207">
    <property type="term" value="P:'de novo' pyrimidine nucleobase biosynthetic process"/>
    <property type="evidence" value="ECO:0007669"/>
    <property type="project" value="InterPro"/>
</dbReference>
<dbReference type="GO" id="GO:0004152">
    <property type="term" value="F:dihydroorotate dehydrogenase activity"/>
    <property type="evidence" value="ECO:0007669"/>
    <property type="project" value="UniProtKB-UniRule"/>
</dbReference>
<dbReference type="InterPro" id="IPR050074">
    <property type="entry name" value="DHO_dehydrogenase"/>
</dbReference>
<dbReference type="InterPro" id="IPR013785">
    <property type="entry name" value="Aldolase_TIM"/>
</dbReference>
<feature type="binding site" evidence="9">
    <location>
        <begin position="270"/>
        <end position="271"/>
    </location>
    <ligand>
        <name>FMN</name>
        <dbReference type="ChEBI" id="CHEBI:58210"/>
    </ligand>
</feature>
<feature type="binding site" evidence="9">
    <location>
        <position position="51"/>
    </location>
    <ligand>
        <name>substrate</name>
    </ligand>
</feature>
<feature type="binding site" evidence="9">
    <location>
        <position position="133"/>
    </location>
    <ligand>
        <name>FMN</name>
        <dbReference type="ChEBI" id="CHEBI:58210"/>
    </ligand>
</feature>